<comment type="caution">
    <text evidence="1">The sequence shown here is derived from an EMBL/GenBank/DDBJ whole genome shotgun (WGS) entry which is preliminary data.</text>
</comment>
<sequence length="89" mass="10924">MLICSINKIFALLRAERSTNVGKRRRRRPRSLWYCPWLSEARRQQQWHFDAFLTRELRNEDINTFQNSLRMPPELFDEMLERISQVISR</sequence>
<proteinExistence type="predicted"/>
<accession>A0A9D4HEY5</accession>
<organism evidence="1 2">
    <name type="scientific">Dreissena polymorpha</name>
    <name type="common">Zebra mussel</name>
    <name type="synonym">Mytilus polymorpha</name>
    <dbReference type="NCBI Taxonomy" id="45954"/>
    <lineage>
        <taxon>Eukaryota</taxon>
        <taxon>Metazoa</taxon>
        <taxon>Spiralia</taxon>
        <taxon>Lophotrochozoa</taxon>
        <taxon>Mollusca</taxon>
        <taxon>Bivalvia</taxon>
        <taxon>Autobranchia</taxon>
        <taxon>Heteroconchia</taxon>
        <taxon>Euheterodonta</taxon>
        <taxon>Imparidentia</taxon>
        <taxon>Neoheterodontei</taxon>
        <taxon>Myida</taxon>
        <taxon>Dreissenoidea</taxon>
        <taxon>Dreissenidae</taxon>
        <taxon>Dreissena</taxon>
    </lineage>
</organism>
<protein>
    <submittedName>
        <fullName evidence="1">Uncharacterized protein</fullName>
    </submittedName>
</protein>
<dbReference type="AlphaFoldDB" id="A0A9D4HEY5"/>
<name>A0A9D4HEY5_DREPO</name>
<dbReference type="Proteomes" id="UP000828390">
    <property type="component" value="Unassembled WGS sequence"/>
</dbReference>
<gene>
    <name evidence="1" type="ORF">DPMN_059353</name>
</gene>
<evidence type="ECO:0000313" key="2">
    <source>
        <dbReference type="Proteomes" id="UP000828390"/>
    </source>
</evidence>
<reference evidence="1" key="2">
    <citation type="submission" date="2020-11" db="EMBL/GenBank/DDBJ databases">
        <authorList>
            <person name="McCartney M.A."/>
            <person name="Auch B."/>
            <person name="Kono T."/>
            <person name="Mallez S."/>
            <person name="Becker A."/>
            <person name="Gohl D.M."/>
            <person name="Silverstein K.A.T."/>
            <person name="Koren S."/>
            <person name="Bechman K.B."/>
            <person name="Herman A."/>
            <person name="Abrahante J.E."/>
            <person name="Garbe J."/>
        </authorList>
    </citation>
    <scope>NUCLEOTIDE SEQUENCE</scope>
    <source>
        <strain evidence="1">Duluth1</strain>
        <tissue evidence="1">Whole animal</tissue>
    </source>
</reference>
<keyword evidence="2" id="KW-1185">Reference proteome</keyword>
<evidence type="ECO:0000313" key="1">
    <source>
        <dbReference type="EMBL" id="KAH3716627.1"/>
    </source>
</evidence>
<dbReference type="EMBL" id="JAIWYP010000013">
    <property type="protein sequence ID" value="KAH3716627.1"/>
    <property type="molecule type" value="Genomic_DNA"/>
</dbReference>
<reference evidence="1" key="1">
    <citation type="journal article" date="2019" name="bioRxiv">
        <title>The Genome of the Zebra Mussel, Dreissena polymorpha: A Resource for Invasive Species Research.</title>
        <authorList>
            <person name="McCartney M.A."/>
            <person name="Auch B."/>
            <person name="Kono T."/>
            <person name="Mallez S."/>
            <person name="Zhang Y."/>
            <person name="Obille A."/>
            <person name="Becker A."/>
            <person name="Abrahante J.E."/>
            <person name="Garbe J."/>
            <person name="Badalamenti J.P."/>
            <person name="Herman A."/>
            <person name="Mangelson H."/>
            <person name="Liachko I."/>
            <person name="Sullivan S."/>
            <person name="Sone E.D."/>
            <person name="Koren S."/>
            <person name="Silverstein K.A.T."/>
            <person name="Beckman K.B."/>
            <person name="Gohl D.M."/>
        </authorList>
    </citation>
    <scope>NUCLEOTIDE SEQUENCE</scope>
    <source>
        <strain evidence="1">Duluth1</strain>
        <tissue evidence="1">Whole animal</tissue>
    </source>
</reference>